<dbReference type="EMBL" id="FQZS01000011">
    <property type="protein sequence ID" value="SHI92721.1"/>
    <property type="molecule type" value="Genomic_DNA"/>
</dbReference>
<dbReference type="Pfam" id="PF06686">
    <property type="entry name" value="SpoIIIAC"/>
    <property type="match status" value="2"/>
</dbReference>
<evidence type="ECO:0000313" key="3">
    <source>
        <dbReference type="Proteomes" id="UP000184442"/>
    </source>
</evidence>
<evidence type="ECO:0000313" key="2">
    <source>
        <dbReference type="EMBL" id="SHI92721.1"/>
    </source>
</evidence>
<dbReference type="NCBIfam" id="TIGR02849">
    <property type="entry name" value="spore_III_AD"/>
    <property type="match status" value="1"/>
</dbReference>
<evidence type="ECO:0000256" key="1">
    <source>
        <dbReference type="SAM" id="Phobius"/>
    </source>
</evidence>
<keyword evidence="1" id="KW-0472">Membrane</keyword>
<dbReference type="InterPro" id="IPR025664">
    <property type="entry name" value="Spore_III_AC/AD"/>
</dbReference>
<organism evidence="2 3">
    <name type="scientific">Lutispora thermophila DSM 19022</name>
    <dbReference type="NCBI Taxonomy" id="1122184"/>
    <lineage>
        <taxon>Bacteria</taxon>
        <taxon>Bacillati</taxon>
        <taxon>Bacillota</taxon>
        <taxon>Clostridia</taxon>
        <taxon>Lutisporales</taxon>
        <taxon>Lutisporaceae</taxon>
        <taxon>Lutispora</taxon>
    </lineage>
</organism>
<accession>A0A1M6F4X2</accession>
<dbReference type="Proteomes" id="UP000184442">
    <property type="component" value="Unassembled WGS sequence"/>
</dbReference>
<gene>
    <name evidence="2" type="ORF">SAMN02745176_01819</name>
</gene>
<protein>
    <submittedName>
        <fullName evidence="2">Stage III sporulation protein AD</fullName>
    </submittedName>
</protein>
<dbReference type="InterPro" id="IPR014211">
    <property type="entry name" value="Spore_III_AD"/>
</dbReference>
<reference evidence="2 3" key="1">
    <citation type="submission" date="2016-11" db="EMBL/GenBank/DDBJ databases">
        <authorList>
            <person name="Jaros S."/>
            <person name="Januszkiewicz K."/>
            <person name="Wedrychowicz H."/>
        </authorList>
    </citation>
    <scope>NUCLEOTIDE SEQUENCE [LARGE SCALE GENOMIC DNA]</scope>
    <source>
        <strain evidence="2 3">DSM 19022</strain>
    </source>
</reference>
<keyword evidence="3" id="KW-1185">Reference proteome</keyword>
<proteinExistence type="predicted"/>
<sequence length="128" mass="13816">MDIIQIVALGIITAVLSTILKENKPEFAIKLSITAGLIIFVSLLGKFNQILEVLKGYAIKANIDILYFSTILKVIGIAYITEFGAQVCRDAGEGSIASKIEFAGKVLIMAIAVPIYAALFDIILKIMP</sequence>
<feature type="transmembrane region" description="Helical" evidence="1">
    <location>
        <begin position="65"/>
        <end position="82"/>
    </location>
</feature>
<name>A0A1M6F4X2_9FIRM</name>
<dbReference type="RefSeq" id="WP_073025895.1">
    <property type="nucleotide sequence ID" value="NZ_FQZS01000011.1"/>
</dbReference>
<feature type="transmembrane region" description="Helical" evidence="1">
    <location>
        <begin position="102"/>
        <end position="124"/>
    </location>
</feature>
<feature type="transmembrane region" description="Helical" evidence="1">
    <location>
        <begin position="27"/>
        <end position="45"/>
    </location>
</feature>
<keyword evidence="1" id="KW-1133">Transmembrane helix</keyword>
<dbReference type="STRING" id="1122184.SAMN02745176_01819"/>
<keyword evidence="1" id="KW-0812">Transmembrane</keyword>
<dbReference type="OrthoDB" id="1682150at2"/>
<dbReference type="AlphaFoldDB" id="A0A1M6F4X2"/>